<dbReference type="RefSeq" id="XP_052748071.1">
    <property type="nucleotide sequence ID" value="XM_052892111.1"/>
</dbReference>
<dbReference type="Proteomes" id="UP001652740">
    <property type="component" value="Unplaced"/>
</dbReference>
<evidence type="ECO:0000313" key="4">
    <source>
        <dbReference type="RefSeq" id="XP_052748071.1"/>
    </source>
</evidence>
<accession>A0ABM3M9F9</accession>
<dbReference type="PANTHER" id="PTHR47331:SF5">
    <property type="entry name" value="RIBONUCLEASE H"/>
    <property type="match status" value="1"/>
</dbReference>
<proteinExistence type="predicted"/>
<evidence type="ECO:0000313" key="3">
    <source>
        <dbReference type="Proteomes" id="UP001652740"/>
    </source>
</evidence>
<feature type="region of interest" description="Disordered" evidence="1">
    <location>
        <begin position="98"/>
        <end position="120"/>
    </location>
</feature>
<evidence type="ECO:0000259" key="2">
    <source>
        <dbReference type="Pfam" id="PF18701"/>
    </source>
</evidence>
<name>A0ABM3M9F9_GALME</name>
<gene>
    <name evidence="4" type="primary">LOC128200062</name>
</gene>
<dbReference type="GeneID" id="128200062"/>
<protein>
    <submittedName>
        <fullName evidence="4">Uncharacterized protein LOC128200062 isoform X2</fullName>
    </submittedName>
</protein>
<evidence type="ECO:0000256" key="1">
    <source>
        <dbReference type="SAM" id="MobiDB-lite"/>
    </source>
</evidence>
<dbReference type="PANTHER" id="PTHR47331">
    <property type="entry name" value="PHD-TYPE DOMAIN-CONTAINING PROTEIN"/>
    <property type="match status" value="1"/>
</dbReference>
<sequence length="210" mass="23455">MDLKSLIKKRGSYKARLTQFSSYLNVNQSCESLSSLQINELNIRLSKIEELYSDFDCTQIEIENLSEIPDDQYKERETFETQYFGVIAAARDMLTRSAPASAETDSGSVAGSASKELQTRHKWKQTNGQLQIGEMVLIKDDRLPPSRWLLGRVTTLYPGSDGITRVADVRTATGTLRRAFNRLCPLPILIHPEVADQDLPQSSCADGGQP</sequence>
<organism evidence="3 4">
    <name type="scientific">Galleria mellonella</name>
    <name type="common">Greater wax moth</name>
    <dbReference type="NCBI Taxonomy" id="7137"/>
    <lineage>
        <taxon>Eukaryota</taxon>
        <taxon>Metazoa</taxon>
        <taxon>Ecdysozoa</taxon>
        <taxon>Arthropoda</taxon>
        <taxon>Hexapoda</taxon>
        <taxon>Insecta</taxon>
        <taxon>Pterygota</taxon>
        <taxon>Neoptera</taxon>
        <taxon>Endopterygota</taxon>
        <taxon>Lepidoptera</taxon>
        <taxon>Glossata</taxon>
        <taxon>Ditrysia</taxon>
        <taxon>Pyraloidea</taxon>
        <taxon>Pyralidae</taxon>
        <taxon>Galleriinae</taxon>
        <taxon>Galleria</taxon>
    </lineage>
</organism>
<feature type="domain" description="DUF5641" evidence="2">
    <location>
        <begin position="115"/>
        <end position="186"/>
    </location>
</feature>
<dbReference type="Pfam" id="PF18701">
    <property type="entry name" value="DUF5641"/>
    <property type="match status" value="1"/>
</dbReference>
<dbReference type="InterPro" id="IPR040676">
    <property type="entry name" value="DUF5641"/>
</dbReference>
<keyword evidence="3" id="KW-1185">Reference proteome</keyword>
<reference evidence="4" key="1">
    <citation type="submission" date="2025-08" db="UniProtKB">
        <authorList>
            <consortium name="RefSeq"/>
        </authorList>
    </citation>
    <scope>IDENTIFICATION</scope>
    <source>
        <tissue evidence="4">Whole larvae</tissue>
    </source>
</reference>